<dbReference type="Pfam" id="PF00673">
    <property type="entry name" value="Ribosomal_L5_C"/>
    <property type="match status" value="1"/>
</dbReference>
<organism evidence="8 9">
    <name type="scientific">Syncephalis pseudoplumigaleata</name>
    <dbReference type="NCBI Taxonomy" id="1712513"/>
    <lineage>
        <taxon>Eukaryota</taxon>
        <taxon>Fungi</taxon>
        <taxon>Fungi incertae sedis</taxon>
        <taxon>Zoopagomycota</taxon>
        <taxon>Zoopagomycotina</taxon>
        <taxon>Zoopagomycetes</taxon>
        <taxon>Zoopagales</taxon>
        <taxon>Piptocephalidaceae</taxon>
        <taxon>Syncephalis</taxon>
    </lineage>
</organism>
<keyword evidence="9" id="KW-1185">Reference proteome</keyword>
<dbReference type="EMBL" id="KZ989604">
    <property type="protein sequence ID" value="RKP25821.1"/>
    <property type="molecule type" value="Genomic_DNA"/>
</dbReference>
<proteinExistence type="inferred from homology"/>
<dbReference type="GO" id="GO:0005840">
    <property type="term" value="C:ribosome"/>
    <property type="evidence" value="ECO:0007669"/>
    <property type="project" value="UniProtKB-KW"/>
</dbReference>
<dbReference type="OrthoDB" id="539541at2759"/>
<feature type="domain" description="Large ribosomal subunit protein uL5 N-terminal" evidence="6">
    <location>
        <begin position="94"/>
        <end position="146"/>
    </location>
</feature>
<evidence type="ECO:0000256" key="4">
    <source>
        <dbReference type="ARBA" id="ARBA00040368"/>
    </source>
</evidence>
<comment type="similarity">
    <text evidence="1">Belongs to the universal ribosomal protein uL5 family.</text>
</comment>
<keyword evidence="2 8" id="KW-0689">Ribosomal protein</keyword>
<dbReference type="AlphaFoldDB" id="A0A4P9Z228"/>
<evidence type="ECO:0000313" key="8">
    <source>
        <dbReference type="EMBL" id="RKP25821.1"/>
    </source>
</evidence>
<dbReference type="GO" id="GO:1990904">
    <property type="term" value="C:ribonucleoprotein complex"/>
    <property type="evidence" value="ECO:0007669"/>
    <property type="project" value="UniProtKB-KW"/>
</dbReference>
<dbReference type="PANTHER" id="PTHR11994">
    <property type="entry name" value="60S RIBOSOMAL PROTEIN L11-RELATED"/>
    <property type="match status" value="1"/>
</dbReference>
<feature type="region of interest" description="Disordered" evidence="5">
    <location>
        <begin position="67"/>
        <end position="91"/>
    </location>
</feature>
<evidence type="ECO:0000256" key="1">
    <source>
        <dbReference type="ARBA" id="ARBA00008553"/>
    </source>
</evidence>
<feature type="compositionally biased region" description="Basic residues" evidence="5">
    <location>
        <begin position="76"/>
        <end position="85"/>
    </location>
</feature>
<dbReference type="GO" id="GO:0003735">
    <property type="term" value="F:structural constituent of ribosome"/>
    <property type="evidence" value="ECO:0007669"/>
    <property type="project" value="InterPro"/>
</dbReference>
<dbReference type="Gene3D" id="3.30.1440.10">
    <property type="match status" value="1"/>
</dbReference>
<dbReference type="FunFam" id="3.30.1440.10:FF:000001">
    <property type="entry name" value="50S ribosomal protein L5"/>
    <property type="match status" value="1"/>
</dbReference>
<evidence type="ECO:0000256" key="2">
    <source>
        <dbReference type="ARBA" id="ARBA00022980"/>
    </source>
</evidence>
<accession>A0A4P9Z228</accession>
<gene>
    <name evidence="8" type="ORF">SYNPS1DRAFT_15105</name>
</gene>
<dbReference type="InterPro" id="IPR022803">
    <property type="entry name" value="Ribosomal_uL5_dom_sf"/>
</dbReference>
<feature type="domain" description="Large ribosomal subunit protein uL5 C-terminal" evidence="7">
    <location>
        <begin position="150"/>
        <end position="247"/>
    </location>
</feature>
<dbReference type="InterPro" id="IPR031310">
    <property type="entry name" value="Ribosomal_uL5_N"/>
</dbReference>
<evidence type="ECO:0000313" key="9">
    <source>
        <dbReference type="Proteomes" id="UP000278143"/>
    </source>
</evidence>
<keyword evidence="3" id="KW-0687">Ribonucleoprotein</keyword>
<sequence length="268" mass="30259">MRAFSTLPNATAYSRMHDYYASTLREDLLVLTYQHDADLAEKQAQLAQAKAAAAALEPEPVPKRNAAYTEDEAPKRRGIRAKHPARQPQTYTSQPRLERVIVHCQVKEALNNKYTLLSTFTAMRSITGQMPETVHARSNVAPWHLREGMPFGCKVELRDERMYAFVETLTEIVLPRIKEWRVLRGGSGDGLGNIALGFPAHVMGLFPEIEEVYDRIPRLSGFDVTFITSAQTNWEARLLLSGLGMPFQPRRSQVRAMLGEPEVKRPQA</sequence>
<dbReference type="Pfam" id="PF00281">
    <property type="entry name" value="Ribosomal_L5"/>
    <property type="match status" value="1"/>
</dbReference>
<dbReference type="SUPFAM" id="SSF55282">
    <property type="entry name" value="RL5-like"/>
    <property type="match status" value="1"/>
</dbReference>
<dbReference type="InterPro" id="IPR031309">
    <property type="entry name" value="Ribosomal_uL5_C"/>
</dbReference>
<dbReference type="InterPro" id="IPR002132">
    <property type="entry name" value="Ribosomal_uL5"/>
</dbReference>
<dbReference type="Proteomes" id="UP000278143">
    <property type="component" value="Unassembled WGS sequence"/>
</dbReference>
<evidence type="ECO:0000256" key="3">
    <source>
        <dbReference type="ARBA" id="ARBA00023274"/>
    </source>
</evidence>
<evidence type="ECO:0000259" key="7">
    <source>
        <dbReference type="Pfam" id="PF00673"/>
    </source>
</evidence>
<reference evidence="9" key="1">
    <citation type="journal article" date="2018" name="Nat. Microbiol.">
        <title>Leveraging single-cell genomics to expand the fungal tree of life.</title>
        <authorList>
            <person name="Ahrendt S.R."/>
            <person name="Quandt C.A."/>
            <person name="Ciobanu D."/>
            <person name="Clum A."/>
            <person name="Salamov A."/>
            <person name="Andreopoulos B."/>
            <person name="Cheng J.F."/>
            <person name="Woyke T."/>
            <person name="Pelin A."/>
            <person name="Henrissat B."/>
            <person name="Reynolds N.K."/>
            <person name="Benny G.L."/>
            <person name="Smith M.E."/>
            <person name="James T.Y."/>
            <person name="Grigoriev I.V."/>
        </authorList>
    </citation>
    <scope>NUCLEOTIDE SEQUENCE [LARGE SCALE GENOMIC DNA]</scope>
    <source>
        <strain evidence="9">Benny S71-1</strain>
    </source>
</reference>
<name>A0A4P9Z228_9FUNG</name>
<evidence type="ECO:0000259" key="6">
    <source>
        <dbReference type="Pfam" id="PF00281"/>
    </source>
</evidence>
<protein>
    <recommendedName>
        <fullName evidence="4">Large ribosomal subunit protein uL5m</fullName>
    </recommendedName>
</protein>
<dbReference type="GO" id="GO:0006412">
    <property type="term" value="P:translation"/>
    <property type="evidence" value="ECO:0007669"/>
    <property type="project" value="InterPro"/>
</dbReference>
<evidence type="ECO:0000256" key="5">
    <source>
        <dbReference type="SAM" id="MobiDB-lite"/>
    </source>
</evidence>